<dbReference type="OrthoDB" id="3639912at2759"/>
<dbReference type="CDD" id="cd14688">
    <property type="entry name" value="bZIP_YAP"/>
    <property type="match status" value="1"/>
</dbReference>
<evidence type="ECO:0000256" key="3">
    <source>
        <dbReference type="SAM" id="MobiDB-lite"/>
    </source>
</evidence>
<sequence length="210" mass="23330">MYKPTSRCTTNSMMTSYYSSAWPVSNGYLPTSGAPYGMASQYPYESMATSSQGFSYASISSRQGSESSEGLSGSGPEAQPFAPSLQSPFQTMSNTTSATPERIDEQHACSVDGTVTEKRRERNRQSQRAFRERKEAKIRELEVKVKDLTKKSEDLESANSVLKTECNRLRALVGLLMGGDDRATREEPDDEQVKRATRLKRLLDLLEGVE</sequence>
<dbReference type="SMART" id="SM00338">
    <property type="entry name" value="BRLZ"/>
    <property type="match status" value="1"/>
</dbReference>
<evidence type="ECO:0000256" key="1">
    <source>
        <dbReference type="ARBA" id="ARBA00004123"/>
    </source>
</evidence>
<protein>
    <recommendedName>
        <fullName evidence="4">BZIP domain-containing protein</fullName>
    </recommendedName>
</protein>
<reference evidence="7" key="3">
    <citation type="submission" date="2025-04" db="UniProtKB">
        <authorList>
            <consortium name="RefSeq"/>
        </authorList>
    </citation>
    <scope>IDENTIFICATION</scope>
    <source>
        <strain evidence="7">CBS 304.34</strain>
    </source>
</reference>
<reference evidence="7" key="2">
    <citation type="submission" date="2020-04" db="EMBL/GenBank/DDBJ databases">
        <authorList>
            <consortium name="NCBI Genome Project"/>
        </authorList>
    </citation>
    <scope>NUCLEOTIDE SEQUENCE</scope>
    <source>
        <strain evidence="7">CBS 304.34</strain>
    </source>
</reference>
<dbReference type="Proteomes" id="UP000504636">
    <property type="component" value="Unplaced"/>
</dbReference>
<organism evidence="5">
    <name type="scientific">Mytilinidion resinicola</name>
    <dbReference type="NCBI Taxonomy" id="574789"/>
    <lineage>
        <taxon>Eukaryota</taxon>
        <taxon>Fungi</taxon>
        <taxon>Dikarya</taxon>
        <taxon>Ascomycota</taxon>
        <taxon>Pezizomycotina</taxon>
        <taxon>Dothideomycetes</taxon>
        <taxon>Pleosporomycetidae</taxon>
        <taxon>Mytilinidiales</taxon>
        <taxon>Mytilinidiaceae</taxon>
        <taxon>Mytilinidion</taxon>
    </lineage>
</organism>
<keyword evidence="2" id="KW-0539">Nucleus</keyword>
<dbReference type="AlphaFoldDB" id="A0A6A6YGL0"/>
<evidence type="ECO:0000313" key="5">
    <source>
        <dbReference type="EMBL" id="KAF2807037.1"/>
    </source>
</evidence>
<feature type="compositionally biased region" description="Low complexity" evidence="3">
    <location>
        <begin position="58"/>
        <end position="77"/>
    </location>
</feature>
<dbReference type="GO" id="GO:0001228">
    <property type="term" value="F:DNA-binding transcription activator activity, RNA polymerase II-specific"/>
    <property type="evidence" value="ECO:0007669"/>
    <property type="project" value="TreeGrafter"/>
</dbReference>
<dbReference type="Pfam" id="PF00170">
    <property type="entry name" value="bZIP_1"/>
    <property type="match status" value="1"/>
</dbReference>
<dbReference type="GO" id="GO:0090575">
    <property type="term" value="C:RNA polymerase II transcription regulator complex"/>
    <property type="evidence" value="ECO:0007669"/>
    <property type="project" value="TreeGrafter"/>
</dbReference>
<reference evidence="5 7" key="1">
    <citation type="journal article" date="2020" name="Stud. Mycol.">
        <title>101 Dothideomycetes genomes: a test case for predicting lifestyles and emergence of pathogens.</title>
        <authorList>
            <person name="Haridas S."/>
            <person name="Albert R."/>
            <person name="Binder M."/>
            <person name="Bloem J."/>
            <person name="Labutti K."/>
            <person name="Salamov A."/>
            <person name="Andreopoulos B."/>
            <person name="Baker S."/>
            <person name="Barry K."/>
            <person name="Bills G."/>
            <person name="Bluhm B."/>
            <person name="Cannon C."/>
            <person name="Castanera R."/>
            <person name="Culley D."/>
            <person name="Daum C."/>
            <person name="Ezra D."/>
            <person name="Gonzalez J."/>
            <person name="Henrissat B."/>
            <person name="Kuo A."/>
            <person name="Liang C."/>
            <person name="Lipzen A."/>
            <person name="Lutzoni F."/>
            <person name="Magnuson J."/>
            <person name="Mondo S."/>
            <person name="Nolan M."/>
            <person name="Ohm R."/>
            <person name="Pangilinan J."/>
            <person name="Park H.-J."/>
            <person name="Ramirez L."/>
            <person name="Alfaro M."/>
            <person name="Sun H."/>
            <person name="Tritt A."/>
            <person name="Yoshinaga Y."/>
            <person name="Zwiers L.-H."/>
            <person name="Turgeon B."/>
            <person name="Goodwin S."/>
            <person name="Spatafora J."/>
            <person name="Crous P."/>
            <person name="Grigoriev I."/>
        </authorList>
    </citation>
    <scope>NUCLEOTIDE SEQUENCE</scope>
    <source>
        <strain evidence="5 7">CBS 304.34</strain>
    </source>
</reference>
<evidence type="ECO:0000313" key="6">
    <source>
        <dbReference type="Proteomes" id="UP000504636"/>
    </source>
</evidence>
<keyword evidence="6" id="KW-1185">Reference proteome</keyword>
<feature type="region of interest" description="Disordered" evidence="3">
    <location>
        <begin position="58"/>
        <end position="133"/>
    </location>
</feature>
<proteinExistence type="predicted"/>
<dbReference type="InterPro" id="IPR050936">
    <property type="entry name" value="AP-1-like"/>
</dbReference>
<dbReference type="InterPro" id="IPR046347">
    <property type="entry name" value="bZIP_sf"/>
</dbReference>
<evidence type="ECO:0000256" key="2">
    <source>
        <dbReference type="ARBA" id="ARBA00023242"/>
    </source>
</evidence>
<dbReference type="RefSeq" id="XP_033574001.1">
    <property type="nucleotide sequence ID" value="XM_033729010.1"/>
</dbReference>
<dbReference type="PROSITE" id="PS00036">
    <property type="entry name" value="BZIP_BASIC"/>
    <property type="match status" value="1"/>
</dbReference>
<name>A0A6A6YGL0_9PEZI</name>
<feature type="domain" description="BZIP" evidence="4">
    <location>
        <begin position="117"/>
        <end position="176"/>
    </location>
</feature>
<dbReference type="GO" id="GO:0000976">
    <property type="term" value="F:transcription cis-regulatory region binding"/>
    <property type="evidence" value="ECO:0007669"/>
    <property type="project" value="InterPro"/>
</dbReference>
<dbReference type="EMBL" id="MU003706">
    <property type="protein sequence ID" value="KAF2807037.1"/>
    <property type="molecule type" value="Genomic_DNA"/>
</dbReference>
<comment type="subcellular location">
    <subcellularLocation>
        <location evidence="1">Nucleus</location>
    </subcellularLocation>
</comment>
<dbReference type="PANTHER" id="PTHR40621">
    <property type="entry name" value="TRANSCRIPTION FACTOR KAPC-RELATED"/>
    <property type="match status" value="1"/>
</dbReference>
<feature type="compositionally biased region" description="Polar residues" evidence="3">
    <location>
        <begin position="84"/>
        <end position="99"/>
    </location>
</feature>
<dbReference type="PROSITE" id="PS50217">
    <property type="entry name" value="BZIP"/>
    <property type="match status" value="1"/>
</dbReference>
<dbReference type="Gene3D" id="1.20.5.170">
    <property type="match status" value="1"/>
</dbReference>
<evidence type="ECO:0000259" key="4">
    <source>
        <dbReference type="PROSITE" id="PS50217"/>
    </source>
</evidence>
<gene>
    <name evidence="5 7" type="ORF">BDZ99DRAFT_90413</name>
</gene>
<dbReference type="GeneID" id="54469903"/>
<dbReference type="InterPro" id="IPR004827">
    <property type="entry name" value="bZIP"/>
</dbReference>
<evidence type="ECO:0000313" key="7">
    <source>
        <dbReference type="RefSeq" id="XP_033574001.1"/>
    </source>
</evidence>
<dbReference type="SUPFAM" id="SSF57959">
    <property type="entry name" value="Leucine zipper domain"/>
    <property type="match status" value="1"/>
</dbReference>
<feature type="compositionally biased region" description="Basic and acidic residues" evidence="3">
    <location>
        <begin position="115"/>
        <end position="133"/>
    </location>
</feature>
<dbReference type="PANTHER" id="PTHR40621:SF6">
    <property type="entry name" value="AP-1-LIKE TRANSCRIPTION FACTOR YAP1-RELATED"/>
    <property type="match status" value="1"/>
</dbReference>
<accession>A0A6A6YGL0</accession>